<dbReference type="InterPro" id="IPR001810">
    <property type="entry name" value="F-box_dom"/>
</dbReference>
<dbReference type="SUPFAM" id="SSF81383">
    <property type="entry name" value="F-box domain"/>
    <property type="match status" value="1"/>
</dbReference>
<organism evidence="2 3">
    <name type="scientific">Auricularia subglabra (strain TFB-10046 / SS5)</name>
    <name type="common">White-rot fungus</name>
    <name type="synonym">Auricularia delicata (strain TFB10046)</name>
    <dbReference type="NCBI Taxonomy" id="717982"/>
    <lineage>
        <taxon>Eukaryota</taxon>
        <taxon>Fungi</taxon>
        <taxon>Dikarya</taxon>
        <taxon>Basidiomycota</taxon>
        <taxon>Agaricomycotina</taxon>
        <taxon>Agaricomycetes</taxon>
        <taxon>Auriculariales</taxon>
        <taxon>Auriculariaceae</taxon>
        <taxon>Auricularia</taxon>
    </lineage>
</organism>
<evidence type="ECO:0000313" key="3">
    <source>
        <dbReference type="Proteomes" id="UP000006514"/>
    </source>
</evidence>
<sequence>MAPRNIPADLLSVVFDSVDLPTLCKSSHVSRIWRLVARKHQSYWKTLSLTTRGMSGGDAALFLDRLAAKPPNATFGLMLIVPAATTSLARFVLMSVIWPVLLEQLPLAEKLTFYISPAYTRVFWPIFTIDVPRLRTLHVSLIDSKAPGEPIPGLFQAHAHTVLEDVTLSNVALSPSPQPVIHTLKSVKATYHPCETSHLPRVLAWLPRCQSLDLMARAGDDPFLTIPSLSSTQLQALRHFVVWDYRYLDGIPFQLIPSLRIAATLDVPTVIIRQLAPTAGLLGVCFLRSYRSALGYHTSGIVIIASLDRAFVRRFERLPHPNTMTAAFLDAALTVHADRLVILTISLDELFPALCQRACIFPRLETLRLVTNGFPDLVPGWSHGAVNCHALFALVVQQEDQQAEIEITLSALQEFCRRAIRLADAIRPGQLLTSNDGHP</sequence>
<gene>
    <name evidence="2" type="ORF">AURDEDRAFT_177294</name>
</gene>
<dbReference type="AlphaFoldDB" id="J0D4G1"/>
<feature type="domain" description="F-box" evidence="1">
    <location>
        <begin position="1"/>
        <end position="47"/>
    </location>
</feature>
<reference evidence="3" key="1">
    <citation type="journal article" date="2012" name="Science">
        <title>The Paleozoic origin of enzymatic lignin decomposition reconstructed from 31 fungal genomes.</title>
        <authorList>
            <person name="Floudas D."/>
            <person name="Binder M."/>
            <person name="Riley R."/>
            <person name="Barry K."/>
            <person name="Blanchette R.A."/>
            <person name="Henrissat B."/>
            <person name="Martinez A.T."/>
            <person name="Otillar R."/>
            <person name="Spatafora J.W."/>
            <person name="Yadav J.S."/>
            <person name="Aerts A."/>
            <person name="Benoit I."/>
            <person name="Boyd A."/>
            <person name="Carlson A."/>
            <person name="Copeland A."/>
            <person name="Coutinho P.M."/>
            <person name="de Vries R.P."/>
            <person name="Ferreira P."/>
            <person name="Findley K."/>
            <person name="Foster B."/>
            <person name="Gaskell J."/>
            <person name="Glotzer D."/>
            <person name="Gorecki P."/>
            <person name="Heitman J."/>
            <person name="Hesse C."/>
            <person name="Hori C."/>
            <person name="Igarashi K."/>
            <person name="Jurgens J.A."/>
            <person name="Kallen N."/>
            <person name="Kersten P."/>
            <person name="Kohler A."/>
            <person name="Kuees U."/>
            <person name="Kumar T.K.A."/>
            <person name="Kuo A."/>
            <person name="LaButti K."/>
            <person name="Larrondo L.F."/>
            <person name="Lindquist E."/>
            <person name="Ling A."/>
            <person name="Lombard V."/>
            <person name="Lucas S."/>
            <person name="Lundell T."/>
            <person name="Martin R."/>
            <person name="McLaughlin D.J."/>
            <person name="Morgenstern I."/>
            <person name="Morin E."/>
            <person name="Murat C."/>
            <person name="Nagy L.G."/>
            <person name="Nolan M."/>
            <person name="Ohm R.A."/>
            <person name="Patyshakuliyeva A."/>
            <person name="Rokas A."/>
            <person name="Ruiz-Duenas F.J."/>
            <person name="Sabat G."/>
            <person name="Salamov A."/>
            <person name="Samejima M."/>
            <person name="Schmutz J."/>
            <person name="Slot J.C."/>
            <person name="St John F."/>
            <person name="Stenlid J."/>
            <person name="Sun H."/>
            <person name="Sun S."/>
            <person name="Syed K."/>
            <person name="Tsang A."/>
            <person name="Wiebenga A."/>
            <person name="Young D."/>
            <person name="Pisabarro A."/>
            <person name="Eastwood D.C."/>
            <person name="Martin F."/>
            <person name="Cullen D."/>
            <person name="Grigoriev I.V."/>
            <person name="Hibbett D.S."/>
        </authorList>
    </citation>
    <scope>NUCLEOTIDE SEQUENCE [LARGE SCALE GENOMIC DNA]</scope>
    <source>
        <strain evidence="3">TFB10046</strain>
    </source>
</reference>
<dbReference type="EMBL" id="JH688146">
    <property type="protein sequence ID" value="EJD33624.1"/>
    <property type="molecule type" value="Genomic_DNA"/>
</dbReference>
<dbReference type="InterPro" id="IPR036047">
    <property type="entry name" value="F-box-like_dom_sf"/>
</dbReference>
<evidence type="ECO:0000313" key="2">
    <source>
        <dbReference type="EMBL" id="EJD33624.1"/>
    </source>
</evidence>
<dbReference type="Gene3D" id="1.20.1280.50">
    <property type="match status" value="1"/>
</dbReference>
<proteinExistence type="predicted"/>
<protein>
    <recommendedName>
        <fullName evidence="1">F-box domain-containing protein</fullName>
    </recommendedName>
</protein>
<dbReference type="SMART" id="SM00256">
    <property type="entry name" value="FBOX"/>
    <property type="match status" value="1"/>
</dbReference>
<name>J0D4G1_AURST</name>
<keyword evidence="3" id="KW-1185">Reference proteome</keyword>
<evidence type="ECO:0000259" key="1">
    <source>
        <dbReference type="PROSITE" id="PS50181"/>
    </source>
</evidence>
<dbReference type="InParanoid" id="J0D4G1"/>
<dbReference type="Pfam" id="PF00646">
    <property type="entry name" value="F-box"/>
    <property type="match status" value="1"/>
</dbReference>
<dbReference type="PROSITE" id="PS50181">
    <property type="entry name" value="FBOX"/>
    <property type="match status" value="1"/>
</dbReference>
<dbReference type="KEGG" id="adl:AURDEDRAFT_177294"/>
<accession>J0D4G1</accession>
<dbReference type="Proteomes" id="UP000006514">
    <property type="component" value="Unassembled WGS sequence"/>
</dbReference>